<accession>A0A3G8JT05</accession>
<dbReference type="Proteomes" id="UP000271469">
    <property type="component" value="Chromosome"/>
</dbReference>
<name>A0A3G8JT05_9ACTN</name>
<gene>
    <name evidence="1" type="ORF">D7316_04646</name>
</gene>
<reference evidence="1 2" key="1">
    <citation type="submission" date="2018-11" db="EMBL/GenBank/DDBJ databases">
        <title>Gordonia insulae sp. nov., isolated from an island soil.</title>
        <authorList>
            <person name="Kim Y.S."/>
            <person name="Kim S.B."/>
        </authorList>
    </citation>
    <scope>NUCLEOTIDE SEQUENCE [LARGE SCALE GENOMIC DNA]</scope>
    <source>
        <strain evidence="1 2">MMS17-SY073</strain>
    </source>
</reference>
<dbReference type="EMBL" id="CP033972">
    <property type="protein sequence ID" value="AZG48033.1"/>
    <property type="molecule type" value="Genomic_DNA"/>
</dbReference>
<protein>
    <submittedName>
        <fullName evidence="1">Uncharacterized protein</fullName>
    </submittedName>
</protein>
<evidence type="ECO:0000313" key="1">
    <source>
        <dbReference type="EMBL" id="AZG48033.1"/>
    </source>
</evidence>
<organism evidence="1 2">
    <name type="scientific">Gordonia insulae</name>
    <dbReference type="NCBI Taxonomy" id="2420509"/>
    <lineage>
        <taxon>Bacteria</taxon>
        <taxon>Bacillati</taxon>
        <taxon>Actinomycetota</taxon>
        <taxon>Actinomycetes</taxon>
        <taxon>Mycobacteriales</taxon>
        <taxon>Gordoniaceae</taxon>
        <taxon>Gordonia</taxon>
    </lineage>
</organism>
<proteinExistence type="predicted"/>
<evidence type="ECO:0000313" key="2">
    <source>
        <dbReference type="Proteomes" id="UP000271469"/>
    </source>
</evidence>
<keyword evidence="2" id="KW-1185">Reference proteome</keyword>
<sequence>MIVGATQATQPASAHAAPTGQLAEVGKVTATYTKNTGAVASVKVGKFVLDQATGAVELVDEAGDVAAQFVPKVVVDGVVEPLQAVITNGGKTLSLVSTSAIRVGANIAAFTATQAGNAAQRCVAAGLMPALTATLIGAITAGVGGFFAGGFGAIPAAVGGAVLTGFSGFGAACLTAAAKGVVEDTLNGDLPKQIVEIPFG</sequence>
<dbReference type="AlphaFoldDB" id="A0A3G8JT05"/>
<dbReference type="KEGG" id="gom:D7316_04646"/>